<sequence>MSQLVPKIAAVSFQDRRLGQLRVLLAETTEKLYFDELSIIRHLLRTRF</sequence>
<evidence type="ECO:0000313" key="2">
    <source>
        <dbReference type="Proteomes" id="UP000011885"/>
    </source>
</evidence>
<dbReference type="Proteomes" id="UP000011885">
    <property type="component" value="Unassembled WGS sequence"/>
</dbReference>
<name>M5TWH2_9BACT</name>
<organism evidence="1 2">
    <name type="scientific">Rhodopirellula sallentina SM41</name>
    <dbReference type="NCBI Taxonomy" id="1263870"/>
    <lineage>
        <taxon>Bacteria</taxon>
        <taxon>Pseudomonadati</taxon>
        <taxon>Planctomycetota</taxon>
        <taxon>Planctomycetia</taxon>
        <taxon>Pirellulales</taxon>
        <taxon>Pirellulaceae</taxon>
        <taxon>Rhodopirellula</taxon>
    </lineage>
</organism>
<keyword evidence="2" id="KW-1185">Reference proteome</keyword>
<dbReference type="AlphaFoldDB" id="M5TWH2"/>
<gene>
    <name evidence="1" type="ORF">RSSM_05032</name>
</gene>
<dbReference type="EMBL" id="ANOH01000346">
    <property type="protein sequence ID" value="EMI53525.1"/>
    <property type="molecule type" value="Genomic_DNA"/>
</dbReference>
<accession>M5TWH2</accession>
<comment type="caution">
    <text evidence="1">The sequence shown here is derived from an EMBL/GenBank/DDBJ whole genome shotgun (WGS) entry which is preliminary data.</text>
</comment>
<evidence type="ECO:0000313" key="1">
    <source>
        <dbReference type="EMBL" id="EMI53525.1"/>
    </source>
</evidence>
<proteinExistence type="predicted"/>
<protein>
    <submittedName>
        <fullName evidence="1">Uncharacterized protein</fullName>
    </submittedName>
</protein>
<dbReference type="PATRIC" id="fig|1263870.3.peg.5321"/>
<reference evidence="1 2" key="1">
    <citation type="journal article" date="2013" name="Mar. Genomics">
        <title>Expression of sulfatases in Rhodopirellula baltica and the diversity of sulfatases in the genus Rhodopirellula.</title>
        <authorList>
            <person name="Wegner C.E."/>
            <person name="Richter-Heitmann T."/>
            <person name="Klindworth A."/>
            <person name="Klockow C."/>
            <person name="Richter M."/>
            <person name="Achstetter T."/>
            <person name="Glockner F.O."/>
            <person name="Harder J."/>
        </authorList>
    </citation>
    <scope>NUCLEOTIDE SEQUENCE [LARGE SCALE GENOMIC DNA]</scope>
    <source>
        <strain evidence="1 2">SM41</strain>
    </source>
</reference>